<evidence type="ECO:0000313" key="2">
    <source>
        <dbReference type="Proteomes" id="UP000002630"/>
    </source>
</evidence>
<reference evidence="1 2" key="1">
    <citation type="journal article" date="2010" name="Nature">
        <title>The Ectocarpus genome and the independent evolution of multicellularity in brown algae.</title>
        <authorList>
            <person name="Cock J.M."/>
            <person name="Sterck L."/>
            <person name="Rouze P."/>
            <person name="Scornet D."/>
            <person name="Allen A.E."/>
            <person name="Amoutzias G."/>
            <person name="Anthouard V."/>
            <person name="Artiguenave F."/>
            <person name="Aury J.M."/>
            <person name="Badger J.H."/>
            <person name="Beszteri B."/>
            <person name="Billiau K."/>
            <person name="Bonnet E."/>
            <person name="Bothwell J.H."/>
            <person name="Bowler C."/>
            <person name="Boyen C."/>
            <person name="Brownlee C."/>
            <person name="Carrano C.J."/>
            <person name="Charrier B."/>
            <person name="Cho G.Y."/>
            <person name="Coelho S.M."/>
            <person name="Collen J."/>
            <person name="Corre E."/>
            <person name="Da Silva C."/>
            <person name="Delage L."/>
            <person name="Delaroque N."/>
            <person name="Dittami S.M."/>
            <person name="Doulbeau S."/>
            <person name="Elias M."/>
            <person name="Farnham G."/>
            <person name="Gachon C.M."/>
            <person name="Gschloessl B."/>
            <person name="Heesch S."/>
            <person name="Jabbari K."/>
            <person name="Jubin C."/>
            <person name="Kawai H."/>
            <person name="Kimura K."/>
            <person name="Kloareg B."/>
            <person name="Kupper F.C."/>
            <person name="Lang D."/>
            <person name="Le Bail A."/>
            <person name="Leblanc C."/>
            <person name="Lerouge P."/>
            <person name="Lohr M."/>
            <person name="Lopez P.J."/>
            <person name="Martens C."/>
            <person name="Maumus F."/>
            <person name="Michel G."/>
            <person name="Miranda-Saavedra D."/>
            <person name="Morales J."/>
            <person name="Moreau H."/>
            <person name="Motomura T."/>
            <person name="Nagasato C."/>
            <person name="Napoli C.A."/>
            <person name="Nelson D.R."/>
            <person name="Nyvall-Collen P."/>
            <person name="Peters A.F."/>
            <person name="Pommier C."/>
            <person name="Potin P."/>
            <person name="Poulain J."/>
            <person name="Quesneville H."/>
            <person name="Read B."/>
            <person name="Rensing S.A."/>
            <person name="Ritter A."/>
            <person name="Rousvoal S."/>
            <person name="Samanta M."/>
            <person name="Samson G."/>
            <person name="Schroeder D.C."/>
            <person name="Segurens B."/>
            <person name="Strittmatter M."/>
            <person name="Tonon T."/>
            <person name="Tregear J.W."/>
            <person name="Valentin K."/>
            <person name="von Dassow P."/>
            <person name="Yamagishi T."/>
            <person name="Van de Peer Y."/>
            <person name="Wincker P."/>
        </authorList>
    </citation>
    <scope>NUCLEOTIDE SEQUENCE [LARGE SCALE GENOMIC DNA]</scope>
    <source>
        <strain evidence="2">Ec32 / CCAP1310/4</strain>
    </source>
</reference>
<organism evidence="1 2">
    <name type="scientific">Ectocarpus siliculosus</name>
    <name type="common">Brown alga</name>
    <name type="synonym">Conferva siliculosa</name>
    <dbReference type="NCBI Taxonomy" id="2880"/>
    <lineage>
        <taxon>Eukaryota</taxon>
        <taxon>Sar</taxon>
        <taxon>Stramenopiles</taxon>
        <taxon>Ochrophyta</taxon>
        <taxon>PX clade</taxon>
        <taxon>Phaeophyceae</taxon>
        <taxon>Ectocarpales</taxon>
        <taxon>Ectocarpaceae</taxon>
        <taxon>Ectocarpus</taxon>
    </lineage>
</organism>
<proteinExistence type="predicted"/>
<gene>
    <name evidence="1" type="ORF">Esi_0000_0595</name>
</gene>
<dbReference type="InParanoid" id="D8LBR0"/>
<protein>
    <submittedName>
        <fullName evidence="1">Uncharacterized protein</fullName>
    </submittedName>
</protein>
<keyword evidence="2" id="KW-1185">Reference proteome</keyword>
<accession>D8LBR0</accession>
<evidence type="ECO:0000313" key="1">
    <source>
        <dbReference type="EMBL" id="CBN76769.1"/>
    </source>
</evidence>
<sequence>MLTAGAAARGSGRRPRVHVVDGRVLVYDPASAATLLSEHRIWATPVGVRRRTYR</sequence>
<dbReference type="Proteomes" id="UP000002630">
    <property type="component" value="Linkage Group LG01"/>
</dbReference>
<dbReference type="EMBL" id="FN649726">
    <property type="protein sequence ID" value="CBN76769.1"/>
    <property type="molecule type" value="Genomic_DNA"/>
</dbReference>
<dbReference type="EMBL" id="FN647682">
    <property type="protein sequence ID" value="CBN76769.1"/>
    <property type="molecule type" value="Genomic_DNA"/>
</dbReference>
<name>D8LBR0_ECTSI</name>
<dbReference type="AlphaFoldDB" id="D8LBR0"/>
<dbReference type="OrthoDB" id="10256176at2759"/>